<accession>A0A6C0HSX2</accession>
<proteinExistence type="predicted"/>
<evidence type="ECO:0000313" key="2">
    <source>
        <dbReference type="EMBL" id="QHT82993.1"/>
    </source>
</evidence>
<dbReference type="PROSITE" id="PS50157">
    <property type="entry name" value="ZINC_FINGER_C2H2_2"/>
    <property type="match status" value="1"/>
</dbReference>
<organism evidence="2">
    <name type="scientific">viral metagenome</name>
    <dbReference type="NCBI Taxonomy" id="1070528"/>
    <lineage>
        <taxon>unclassified sequences</taxon>
        <taxon>metagenomes</taxon>
        <taxon>organismal metagenomes</taxon>
    </lineage>
</organism>
<name>A0A6C0HSX2_9ZZZZ</name>
<evidence type="ECO:0000259" key="1">
    <source>
        <dbReference type="PROSITE" id="PS50157"/>
    </source>
</evidence>
<feature type="domain" description="C2H2-type" evidence="1">
    <location>
        <begin position="8"/>
        <end position="39"/>
    </location>
</feature>
<dbReference type="InterPro" id="IPR013087">
    <property type="entry name" value="Znf_C2H2_type"/>
</dbReference>
<sequence>MEQAPKKHSCTYCGKQYTRKTSHARHVILCEIFHQTKHEKTCEEEENSNIPSTKQLYKIIQELAIRHQTMEQKLNDMQKWVETKKKKINVIQWLNSNKKPNVNMDSWINSIQVTEEHIQVLIEHNMIKTLSEIMRKKLSSVRDDTYIHPLFCLTQKENLFYSYNSDEDVWVKFTTDDFIVMLKKIHRKILIALCEWYDKNIERINGSDKMQVLYNKTMIKLMGANFTQDAQILSKTRTELYNNLKTDLKHIIECEFEF</sequence>
<protein>
    <recommendedName>
        <fullName evidence="1">C2H2-type domain-containing protein</fullName>
    </recommendedName>
</protein>
<dbReference type="AlphaFoldDB" id="A0A6C0HSX2"/>
<reference evidence="2" key="1">
    <citation type="journal article" date="2020" name="Nature">
        <title>Giant virus diversity and host interactions through global metagenomics.</title>
        <authorList>
            <person name="Schulz F."/>
            <person name="Roux S."/>
            <person name="Paez-Espino D."/>
            <person name="Jungbluth S."/>
            <person name="Walsh D.A."/>
            <person name="Denef V.J."/>
            <person name="McMahon K.D."/>
            <person name="Konstantinidis K.T."/>
            <person name="Eloe-Fadrosh E.A."/>
            <person name="Kyrpides N.C."/>
            <person name="Woyke T."/>
        </authorList>
    </citation>
    <scope>NUCLEOTIDE SEQUENCE</scope>
    <source>
        <strain evidence="2">GVMAG-M-3300023184-165</strain>
    </source>
</reference>
<dbReference type="EMBL" id="MN740005">
    <property type="protein sequence ID" value="QHT82993.1"/>
    <property type="molecule type" value="Genomic_DNA"/>
</dbReference>